<sequence length="270" mass="30807">MGYGFLTTEGDHCIYTKIIGGNFVLLSLYVDDILIVSNDKATLTEVKAWLSSKFDMKDTGEASYVLGWKYIEIRTDGFLVYAKNHIFELWVVLCMPCYLRNLILSHAIGILSRYQKNPGEKHWIQIKNVLRCVKGTLHYSLCFNGHNLQLQGYTDADWQRIRMTGNLRLCSRKQSSVALSSMEIEYIAASEAAKESVWLREFLALLKVVESASLPVTIFCDNITAIKVSKDPKFYSKSKHIEGRYHYIRDVQHDGIAEFVSQDQLCGPLT</sequence>
<gene>
    <name evidence="2" type="ORF">U9M48_016810</name>
</gene>
<accession>A0AAQ3T783</accession>
<evidence type="ECO:0000313" key="3">
    <source>
        <dbReference type="Proteomes" id="UP001341281"/>
    </source>
</evidence>
<dbReference type="Pfam" id="PF07727">
    <property type="entry name" value="RVT_2"/>
    <property type="match status" value="1"/>
</dbReference>
<dbReference type="CDD" id="cd09272">
    <property type="entry name" value="RNase_HI_RT_Ty1"/>
    <property type="match status" value="1"/>
</dbReference>
<reference evidence="2 3" key="1">
    <citation type="submission" date="2024-02" db="EMBL/GenBank/DDBJ databases">
        <title>High-quality chromosome-scale genome assembly of Pensacola bahiagrass (Paspalum notatum Flugge var. saurae).</title>
        <authorList>
            <person name="Vega J.M."/>
            <person name="Podio M."/>
            <person name="Orjuela J."/>
            <person name="Siena L.A."/>
            <person name="Pessino S.C."/>
            <person name="Combes M.C."/>
            <person name="Mariac C."/>
            <person name="Albertini E."/>
            <person name="Pupilli F."/>
            <person name="Ortiz J.P.A."/>
            <person name="Leblanc O."/>
        </authorList>
    </citation>
    <scope>NUCLEOTIDE SEQUENCE [LARGE SCALE GENOMIC DNA]</scope>
    <source>
        <strain evidence="2">R1</strain>
        <tissue evidence="2">Leaf</tissue>
    </source>
</reference>
<evidence type="ECO:0000259" key="1">
    <source>
        <dbReference type="Pfam" id="PF07727"/>
    </source>
</evidence>
<keyword evidence="3" id="KW-1185">Reference proteome</keyword>
<proteinExistence type="predicted"/>
<dbReference type="InterPro" id="IPR013103">
    <property type="entry name" value="RVT_2"/>
</dbReference>
<dbReference type="PANTHER" id="PTHR11439:SF483">
    <property type="entry name" value="PEPTIDE SYNTHASE GLIP-LIKE, PUTATIVE (AFU_ORTHOLOGUE AFUA_3G12920)-RELATED"/>
    <property type="match status" value="1"/>
</dbReference>
<feature type="domain" description="Reverse transcriptase Ty1/copia-type" evidence="1">
    <location>
        <begin position="4"/>
        <end position="73"/>
    </location>
</feature>
<dbReference type="EMBL" id="CP144748">
    <property type="protein sequence ID" value="WVZ67771.1"/>
    <property type="molecule type" value="Genomic_DNA"/>
</dbReference>
<dbReference type="InterPro" id="IPR043502">
    <property type="entry name" value="DNA/RNA_pol_sf"/>
</dbReference>
<organism evidence="2 3">
    <name type="scientific">Paspalum notatum var. saurae</name>
    <dbReference type="NCBI Taxonomy" id="547442"/>
    <lineage>
        <taxon>Eukaryota</taxon>
        <taxon>Viridiplantae</taxon>
        <taxon>Streptophyta</taxon>
        <taxon>Embryophyta</taxon>
        <taxon>Tracheophyta</taxon>
        <taxon>Spermatophyta</taxon>
        <taxon>Magnoliopsida</taxon>
        <taxon>Liliopsida</taxon>
        <taxon>Poales</taxon>
        <taxon>Poaceae</taxon>
        <taxon>PACMAD clade</taxon>
        <taxon>Panicoideae</taxon>
        <taxon>Andropogonodae</taxon>
        <taxon>Paspaleae</taxon>
        <taxon>Paspalinae</taxon>
        <taxon>Paspalum</taxon>
    </lineage>
</organism>
<evidence type="ECO:0000313" key="2">
    <source>
        <dbReference type="EMBL" id="WVZ67771.1"/>
    </source>
</evidence>
<protein>
    <recommendedName>
        <fullName evidence="1">Reverse transcriptase Ty1/copia-type domain-containing protein</fullName>
    </recommendedName>
</protein>
<name>A0AAQ3T783_PASNO</name>
<dbReference type="AlphaFoldDB" id="A0AAQ3T783"/>
<dbReference type="PANTHER" id="PTHR11439">
    <property type="entry name" value="GAG-POL-RELATED RETROTRANSPOSON"/>
    <property type="match status" value="1"/>
</dbReference>
<dbReference type="SUPFAM" id="SSF56672">
    <property type="entry name" value="DNA/RNA polymerases"/>
    <property type="match status" value="1"/>
</dbReference>
<dbReference type="Proteomes" id="UP001341281">
    <property type="component" value="Chromosome 04"/>
</dbReference>